<dbReference type="EMBL" id="CAUEEQ010050245">
    <property type="protein sequence ID" value="CAJ0960448.1"/>
    <property type="molecule type" value="Genomic_DNA"/>
</dbReference>
<comment type="caution">
    <text evidence="3">The sequence shown here is derived from an EMBL/GenBank/DDBJ whole genome shotgun (WGS) entry which is preliminary data.</text>
</comment>
<evidence type="ECO:0000313" key="4">
    <source>
        <dbReference type="Proteomes" id="UP001176940"/>
    </source>
</evidence>
<dbReference type="SUPFAM" id="SSF82895">
    <property type="entry name" value="TSP-1 type 1 repeat"/>
    <property type="match status" value="1"/>
</dbReference>
<accession>A0ABN9M843</accession>
<evidence type="ECO:0000313" key="3">
    <source>
        <dbReference type="EMBL" id="CAJ0960448.1"/>
    </source>
</evidence>
<evidence type="ECO:0000256" key="1">
    <source>
        <dbReference type="ARBA" id="ARBA00004613"/>
    </source>
</evidence>
<keyword evidence="4" id="KW-1185">Reference proteome</keyword>
<proteinExistence type="predicted"/>
<dbReference type="Proteomes" id="UP001176940">
    <property type="component" value="Unassembled WGS sequence"/>
</dbReference>
<dbReference type="PANTHER" id="PTHR13723:SF26">
    <property type="entry name" value="A DISINTEGRIN AND METALLOPROTEINASE WITH THROMBOSPONDIN MOTIFS 10"/>
    <property type="match status" value="1"/>
</dbReference>
<dbReference type="Gene3D" id="2.20.100.10">
    <property type="entry name" value="Thrombospondin type-1 (TSP1) repeat"/>
    <property type="match status" value="1"/>
</dbReference>
<dbReference type="InterPro" id="IPR000884">
    <property type="entry name" value="TSP1_rpt"/>
</dbReference>
<dbReference type="Pfam" id="PF19030">
    <property type="entry name" value="TSP1_ADAMTS"/>
    <property type="match status" value="1"/>
</dbReference>
<name>A0ABN9M843_9NEOB</name>
<reference evidence="3" key="1">
    <citation type="submission" date="2023-07" db="EMBL/GenBank/DDBJ databases">
        <authorList>
            <person name="Stuckert A."/>
        </authorList>
    </citation>
    <scope>NUCLEOTIDE SEQUENCE</scope>
</reference>
<dbReference type="PROSITE" id="PS50092">
    <property type="entry name" value="TSP1"/>
    <property type="match status" value="1"/>
</dbReference>
<sequence>MLPVNVPVLDFLSICFAGSSGTQGVYLRAVSSSEGLQVDYQDNKIFQQPVLMGEEISAIRYRFNSPINKPTQRVQMQHVVCKRLSDGSSVPNDMCETQVKIQEKQRLCNTEPCPPEWAIGSWSECSRSCNSGVRTRSVICQRRVSSGDEKSLDDSNCPIPRPTMLEPCNTKECPPEWVALDWSEVPK</sequence>
<dbReference type="InterPro" id="IPR036383">
    <property type="entry name" value="TSP1_rpt_sf"/>
</dbReference>
<gene>
    <name evidence="3" type="ORF">RIMI_LOCUS17314230</name>
</gene>
<dbReference type="SMART" id="SM00209">
    <property type="entry name" value="TSP1"/>
    <property type="match status" value="1"/>
</dbReference>
<dbReference type="PANTHER" id="PTHR13723">
    <property type="entry name" value="ADAMTS A DISINTEGRIN AND METALLOPROTEASE WITH THROMBOSPONDIN MOTIFS PROTEASE"/>
    <property type="match status" value="1"/>
</dbReference>
<organism evidence="3 4">
    <name type="scientific">Ranitomeya imitator</name>
    <name type="common">mimic poison frog</name>
    <dbReference type="NCBI Taxonomy" id="111125"/>
    <lineage>
        <taxon>Eukaryota</taxon>
        <taxon>Metazoa</taxon>
        <taxon>Chordata</taxon>
        <taxon>Craniata</taxon>
        <taxon>Vertebrata</taxon>
        <taxon>Euteleostomi</taxon>
        <taxon>Amphibia</taxon>
        <taxon>Batrachia</taxon>
        <taxon>Anura</taxon>
        <taxon>Neobatrachia</taxon>
        <taxon>Hyloidea</taxon>
        <taxon>Dendrobatidae</taxon>
        <taxon>Dendrobatinae</taxon>
        <taxon>Ranitomeya</taxon>
    </lineage>
</organism>
<dbReference type="InterPro" id="IPR050439">
    <property type="entry name" value="ADAMTS_ADAMTS-like"/>
</dbReference>
<comment type="subcellular location">
    <subcellularLocation>
        <location evidence="1">Secreted</location>
    </subcellularLocation>
</comment>
<evidence type="ECO:0000256" key="2">
    <source>
        <dbReference type="ARBA" id="ARBA00022525"/>
    </source>
</evidence>
<keyword evidence="2" id="KW-0964">Secreted</keyword>
<protein>
    <submittedName>
        <fullName evidence="3">Uncharacterized protein</fullName>
    </submittedName>
</protein>